<reference evidence="1" key="1">
    <citation type="submission" date="2021-03" db="EMBL/GenBank/DDBJ databases">
        <title>Comparative Genomics and Metabolomics in the genus Turicibacter.</title>
        <authorList>
            <person name="Maki J."/>
            <person name="Looft T."/>
        </authorList>
    </citation>
    <scope>NUCLEOTIDE SEQUENCE</scope>
    <source>
        <strain evidence="1">ISU324</strain>
    </source>
</reference>
<dbReference type="Proteomes" id="UP001058072">
    <property type="component" value="Chromosome"/>
</dbReference>
<organism evidence="1 2">
    <name type="scientific">Turicibacter bilis</name>
    <dbReference type="NCBI Taxonomy" id="2735723"/>
    <lineage>
        <taxon>Bacteria</taxon>
        <taxon>Bacillati</taxon>
        <taxon>Bacillota</taxon>
        <taxon>Erysipelotrichia</taxon>
        <taxon>Erysipelotrichales</taxon>
        <taxon>Turicibacteraceae</taxon>
        <taxon>Turicibacter</taxon>
    </lineage>
</organism>
<dbReference type="RefSeq" id="WP_212724879.1">
    <property type="nucleotide sequence ID" value="NZ_CP071250.1"/>
</dbReference>
<sequence>MKFKKSIYKAEKLLDSYQHDPDITLLNAFKKASNDIGSKGYLLNIKYLYVYQMLKASETLPDWYVSLAKSKLNRLESYFNSSFQNVLQDARLETETLNKFLTQRIAWIYQGKFRVYPTTPLDYLPLELRLKVYVFLYHNEEDAKARCHLRNRISVTLAKLGHLELANFYSVYNWLMAQDVINTHFAESSHLRHSLHSQKYASQSTKRLAKDGQDVTIMTELSYYYTQLLNPKTMKYDRANVATIDLVALYYDQYPQLEQLSLPLKNYLRTKDKKEFYEKVAQKRMKFIRDVVHVPYTLKEPKLSPVNQDQLAIYNYLLRITE</sequence>
<protein>
    <submittedName>
        <fullName evidence="1">Uncharacterized protein</fullName>
    </submittedName>
</protein>
<dbReference type="EMBL" id="CP071250">
    <property type="protein sequence ID" value="UUF09476.1"/>
    <property type="molecule type" value="Genomic_DNA"/>
</dbReference>
<evidence type="ECO:0000313" key="2">
    <source>
        <dbReference type="Proteomes" id="UP001058072"/>
    </source>
</evidence>
<gene>
    <name evidence="1" type="ORF">J0J70_05870</name>
</gene>
<name>A0A9Q9FH10_9FIRM</name>
<accession>A0A9Q9FH10</accession>
<evidence type="ECO:0000313" key="1">
    <source>
        <dbReference type="EMBL" id="UUF09476.1"/>
    </source>
</evidence>
<dbReference type="AlphaFoldDB" id="A0A9Q9FH10"/>
<proteinExistence type="predicted"/>